<dbReference type="OrthoDB" id="10336586at2759"/>
<reference evidence="1 2" key="1">
    <citation type="submission" date="2012-04" db="EMBL/GenBank/DDBJ databases">
        <title>The Genome Sequence of Saprolegnia declina VS20.</title>
        <authorList>
            <consortium name="The Broad Institute Genome Sequencing Platform"/>
            <person name="Russ C."/>
            <person name="Nusbaum C."/>
            <person name="Tyler B."/>
            <person name="van West P."/>
            <person name="Dieguez-Uribeondo J."/>
            <person name="de Bruijn I."/>
            <person name="Tripathy S."/>
            <person name="Jiang R."/>
            <person name="Young S.K."/>
            <person name="Zeng Q."/>
            <person name="Gargeya S."/>
            <person name="Fitzgerald M."/>
            <person name="Haas B."/>
            <person name="Abouelleil A."/>
            <person name="Alvarado L."/>
            <person name="Arachchi H.M."/>
            <person name="Berlin A."/>
            <person name="Chapman S.B."/>
            <person name="Goldberg J."/>
            <person name="Griggs A."/>
            <person name="Gujja S."/>
            <person name="Hansen M."/>
            <person name="Howarth C."/>
            <person name="Imamovic A."/>
            <person name="Larimer J."/>
            <person name="McCowen C."/>
            <person name="Montmayeur A."/>
            <person name="Murphy C."/>
            <person name="Neiman D."/>
            <person name="Pearson M."/>
            <person name="Priest M."/>
            <person name="Roberts A."/>
            <person name="Saif S."/>
            <person name="Shea T."/>
            <person name="Sisk P."/>
            <person name="Sykes S."/>
            <person name="Wortman J."/>
            <person name="Nusbaum C."/>
            <person name="Birren B."/>
        </authorList>
    </citation>
    <scope>NUCLEOTIDE SEQUENCE [LARGE SCALE GENOMIC DNA]</scope>
    <source>
        <strain evidence="1 2">VS20</strain>
    </source>
</reference>
<protein>
    <submittedName>
        <fullName evidence="1">Uncharacterized protein</fullName>
    </submittedName>
</protein>
<dbReference type="EMBL" id="JH767138">
    <property type="protein sequence ID" value="EQC39493.1"/>
    <property type="molecule type" value="Genomic_DNA"/>
</dbReference>
<dbReference type="GeneID" id="19943661"/>
<evidence type="ECO:0000313" key="1">
    <source>
        <dbReference type="EMBL" id="EQC39493.1"/>
    </source>
</evidence>
<sequence length="896" mass="96638">MEEDATELDPVLDMLDISGFAYSANERMKYVDPLFRVDGMDEQLAWPVLESQRTGLEALLAVPDGRAIFVPGERITCNSMDWTTTTTNAILASVNGVLGVRGPVALRLKHMAIDVHGDAASAASDSTDAIGRVLVLLPSVYSGGALTFKTKNAGTHWAFNDLTHVATPGYLALFTSAEILVAPIVAGARSMLVYDLVPVDEEANVALAPAVLDLAASFLQELALLPPTSTILGYALDHPHTPWSADALSYAERRLVHALITAGSYDVVLVQCSATPHATTLIVDSLSIPFANVPSTVQRNLVGKRIGTIVNTRAILFEPTKFLAFWPKRTRPAVVGLPTALASLRLVVESPVVDSADDRLFGTFSPSELALAVVPFFGDDQSHEADKAPRPPLPEDKSHFEILCDALAALGDVAVTSHFIAEHLTLTDTMTIERVATWLHATLTTVGWGPLVTALVTMLARWCTHHAMSFGPVFQLVASLAGVVDDPVCPPLDVAFAAELIKPCWSAIMAVFNAPSDEFYDYDDMSSILTPAMLLEAYITSGDGDGWFTSKLPATLCAEIDAYRFPTHSIQRCVEYWMTLEPIDTVAPSLAAVVKRNPQLCINKYRAALTNVLATMSDAWSFNSVRGLSLALTLATPSETVLDRLWHTIGLPLLPALFSALVTGGIAKMPGLSTLFMHAANAFEPRTPNAIHQLRVFYEEHPPLQGVSPACSSTYLVLDALAYFRAFDAAKRSTFAEAFIAATTTTPEATAVFRNLDLQGGASDILLAKAGLERIPIVQPRDANDLSIVDVLHDCACEMADTIHAFLVSPTSKKLAIDKASLCEALRSAIANHKHVLGLRFVCQGDKSWSYMLQKNVAGVAALRASEIHDVEMRARLEAFAVGPDRPLKRRSPSSP</sequence>
<proteinExistence type="predicted"/>
<organism evidence="1 2">
    <name type="scientific">Saprolegnia diclina (strain VS20)</name>
    <dbReference type="NCBI Taxonomy" id="1156394"/>
    <lineage>
        <taxon>Eukaryota</taxon>
        <taxon>Sar</taxon>
        <taxon>Stramenopiles</taxon>
        <taxon>Oomycota</taxon>
        <taxon>Saprolegniomycetes</taxon>
        <taxon>Saprolegniales</taxon>
        <taxon>Saprolegniaceae</taxon>
        <taxon>Saprolegnia</taxon>
    </lineage>
</organism>
<accession>T0S3A8</accession>
<dbReference type="OMA" id="YSANERM"/>
<gene>
    <name evidence="1" type="ORF">SDRG_02934</name>
</gene>
<dbReference type="InParanoid" id="T0S3A8"/>
<dbReference type="AlphaFoldDB" id="T0S3A8"/>
<keyword evidence="2" id="KW-1185">Reference proteome</keyword>
<dbReference type="VEuPathDB" id="FungiDB:SDRG_02934"/>
<evidence type="ECO:0000313" key="2">
    <source>
        <dbReference type="Proteomes" id="UP000030762"/>
    </source>
</evidence>
<dbReference type="RefSeq" id="XP_008606765.1">
    <property type="nucleotide sequence ID" value="XM_008608543.1"/>
</dbReference>
<name>T0S3A8_SAPDV</name>
<dbReference type="Proteomes" id="UP000030762">
    <property type="component" value="Unassembled WGS sequence"/>
</dbReference>